<dbReference type="Pfam" id="PF21725">
    <property type="entry name" value="T7SS_signal"/>
    <property type="match status" value="1"/>
</dbReference>
<evidence type="ECO:0000313" key="4">
    <source>
        <dbReference type="EMBL" id="TDV51090.1"/>
    </source>
</evidence>
<comment type="caution">
    <text evidence="4">The sequence shown here is derived from an EMBL/GenBank/DDBJ whole genome shotgun (WGS) entry which is preliminary data.</text>
</comment>
<name>A0A4R7VN69_9PSEU</name>
<gene>
    <name evidence="4" type="ORF">CLV71_106442</name>
</gene>
<dbReference type="EMBL" id="SOCP01000006">
    <property type="protein sequence ID" value="TDV51090.1"/>
    <property type="molecule type" value="Genomic_DNA"/>
</dbReference>
<feature type="domain" description="Putative T7SS secretion signal" evidence="3">
    <location>
        <begin position="7"/>
        <end position="174"/>
    </location>
</feature>
<dbReference type="Pfam" id="PF14436">
    <property type="entry name" value="EndoU_bacteria"/>
    <property type="match status" value="1"/>
</dbReference>
<feature type="region of interest" description="Disordered" evidence="1">
    <location>
        <begin position="376"/>
        <end position="398"/>
    </location>
</feature>
<dbReference type="AlphaFoldDB" id="A0A4R7VN69"/>
<evidence type="ECO:0000256" key="1">
    <source>
        <dbReference type="SAM" id="MobiDB-lite"/>
    </source>
</evidence>
<accession>A0A4R7VN69</accession>
<dbReference type="SUPFAM" id="SSF140453">
    <property type="entry name" value="EsxAB dimer-like"/>
    <property type="match status" value="1"/>
</dbReference>
<sequence>MSAKTVRDLVSGNPREIWLLADSYSRMARNCEDVGQGFRAIDDGGWRGRAAEAFHARFEQQPRRLLAMADAYGHAAVALDTYAAALAWAQRQAGELIASEGEEKPQAPAPVELTVTQQAHLTGVISEPNAPEPAPVHVDQRAQALSTYRRALAMLDTVGNESAAAITSAAKSMPTPLPALPARAAEPAPKLVVHAVLPQPPRRTWFDPAALRDDPGDWTAAIKEIRKRLRWDGLDRVSPHLAQHIFEGHYRPSRDGNTGYHHREGGVDHGVLRVTDVISGPDADGVYKANVCGPQGTSTRTKVSTFFPDSWSRGEVLYAVRQAFVTAMADKDGSYDPTKRRFAGVYRGVEIVGHLRRGTADPRLCDIVTAYPRRVRNGGNAHEQSDNAGQVRHRRRRA</sequence>
<dbReference type="OrthoDB" id="5194739at2"/>
<dbReference type="InterPro" id="IPR036689">
    <property type="entry name" value="ESAT-6-like_sf"/>
</dbReference>
<dbReference type="RefSeq" id="WP_133904280.1">
    <property type="nucleotide sequence ID" value="NZ_SOCP01000006.1"/>
</dbReference>
<feature type="domain" description="Bacterial EndoU nuclease" evidence="2">
    <location>
        <begin position="243"/>
        <end position="373"/>
    </location>
</feature>
<protein>
    <submittedName>
        <fullName evidence="4">EndoU nuclease-like protein</fullName>
    </submittedName>
</protein>
<dbReference type="InterPro" id="IPR029501">
    <property type="entry name" value="EndoU_bac"/>
</dbReference>
<evidence type="ECO:0000259" key="2">
    <source>
        <dbReference type="Pfam" id="PF14436"/>
    </source>
</evidence>
<evidence type="ECO:0000313" key="5">
    <source>
        <dbReference type="Proteomes" id="UP000294927"/>
    </source>
</evidence>
<reference evidence="4 5" key="1">
    <citation type="submission" date="2019-03" db="EMBL/GenBank/DDBJ databases">
        <title>Genomic Encyclopedia of Archaeal and Bacterial Type Strains, Phase II (KMG-II): from individual species to whole genera.</title>
        <authorList>
            <person name="Goeker M."/>
        </authorList>
    </citation>
    <scope>NUCLEOTIDE SEQUENCE [LARGE SCALE GENOMIC DNA]</scope>
    <source>
        <strain evidence="4 5">DSM 45499</strain>
    </source>
</reference>
<dbReference type="GO" id="GO:0004519">
    <property type="term" value="F:endonuclease activity"/>
    <property type="evidence" value="ECO:0007669"/>
    <property type="project" value="InterPro"/>
</dbReference>
<keyword evidence="5" id="KW-1185">Reference proteome</keyword>
<evidence type="ECO:0000259" key="3">
    <source>
        <dbReference type="Pfam" id="PF21725"/>
    </source>
</evidence>
<dbReference type="InterPro" id="IPR049082">
    <property type="entry name" value="T7SS_signal"/>
</dbReference>
<dbReference type="Proteomes" id="UP000294927">
    <property type="component" value="Unassembled WGS sequence"/>
</dbReference>
<organism evidence="4 5">
    <name type="scientific">Actinophytocola oryzae</name>
    <dbReference type="NCBI Taxonomy" id="502181"/>
    <lineage>
        <taxon>Bacteria</taxon>
        <taxon>Bacillati</taxon>
        <taxon>Actinomycetota</taxon>
        <taxon>Actinomycetes</taxon>
        <taxon>Pseudonocardiales</taxon>
        <taxon>Pseudonocardiaceae</taxon>
    </lineage>
</organism>
<proteinExistence type="predicted"/>